<dbReference type="EMBL" id="KB207027">
    <property type="protein sequence ID" value="ELP85979.1"/>
    <property type="molecule type" value="Genomic_DNA"/>
</dbReference>
<reference evidence="1 2" key="1">
    <citation type="submission" date="2012-10" db="EMBL/GenBank/DDBJ databases">
        <authorList>
            <person name="Zafar N."/>
            <person name="Inman J."/>
            <person name="Hall N."/>
            <person name="Lorenzi H."/>
            <person name="Caler E."/>
        </authorList>
    </citation>
    <scope>NUCLEOTIDE SEQUENCE [LARGE SCALE GENOMIC DNA]</scope>
    <source>
        <strain evidence="1 2">IP1</strain>
    </source>
</reference>
<organism evidence="1 2">
    <name type="scientific">Entamoeba invadens IP1</name>
    <dbReference type="NCBI Taxonomy" id="370355"/>
    <lineage>
        <taxon>Eukaryota</taxon>
        <taxon>Amoebozoa</taxon>
        <taxon>Evosea</taxon>
        <taxon>Archamoebae</taxon>
        <taxon>Mastigamoebida</taxon>
        <taxon>Entamoebidae</taxon>
        <taxon>Entamoeba</taxon>
    </lineage>
</organism>
<dbReference type="RefSeq" id="XP_004185325.1">
    <property type="nucleotide sequence ID" value="XM_004185277.1"/>
</dbReference>
<accession>A0A0A1U348</accession>
<name>A0A0A1U348_ENTIV</name>
<sequence length="422" mass="48602">MVYLILTFVIKVISFDFLLPTLNSTCMTDFVAFNLDSHDITYIIISECYTKIPNYKQLISAYNLKAICYVSSSNFFIHKDGHNITRCGQWLTVTGPSQKSFHCMVVGSAVMFYQNQNIEKNGETVVEVPNNLFLFGTGQLKHVRDSLYQATVSVGDYLAYIKPSLVILNMTQHEAIVQVFNLNKPVEMIGMNYISYIKRKDDTFTLKRPLNSSEIKIISLDFEKVVMPTILEKVGFIATATTSFQHFNMTKCKFIASPLLYSEKHQITNPMLLWYFYRVNYRFQSELLDFIKPVIITRENDKEVMLTMIYGSAFLMSQDFRQLKCKLEVNFTIEIIDIKLMLIANVETAKNSDGFVIVRKNMTYTYKQTNDTVYILIAMDKSCKEFSNGIEIGYKSTPGDVLKLKDTYFDIGEDVQKIEQSD</sequence>
<keyword evidence="2" id="KW-1185">Reference proteome</keyword>
<dbReference type="Proteomes" id="UP000014680">
    <property type="component" value="Unassembled WGS sequence"/>
</dbReference>
<gene>
    <name evidence="1" type="ORF">EIN_136530</name>
</gene>
<proteinExistence type="predicted"/>
<dbReference type="VEuPathDB" id="AmoebaDB:EIN_136530"/>
<protein>
    <submittedName>
        <fullName evidence="1">Uncharacterized protein</fullName>
    </submittedName>
</protein>
<dbReference type="GeneID" id="14884960"/>
<dbReference type="KEGG" id="eiv:EIN_136530"/>
<dbReference type="AlphaFoldDB" id="A0A0A1U348"/>
<evidence type="ECO:0000313" key="2">
    <source>
        <dbReference type="Proteomes" id="UP000014680"/>
    </source>
</evidence>
<evidence type="ECO:0000313" key="1">
    <source>
        <dbReference type="EMBL" id="ELP85979.1"/>
    </source>
</evidence>